<protein>
    <recommendedName>
        <fullName evidence="4">Ac124</fullName>
    </recommendedName>
</protein>
<accession>Q0GYA1</accession>
<dbReference type="EMBL" id="DQ457003">
    <property type="protein sequence ID" value="ABE68507.1"/>
    <property type="molecule type" value="Genomic_DNA"/>
</dbReference>
<keyword evidence="1" id="KW-0812">Transmembrane</keyword>
<reference evidence="2 3" key="1">
    <citation type="journal article" date="2007" name="Virus Genes">
        <title>Genomic sequence analysis of a nucleopolyhedrovirus isolated from the diamondback moth, Plutella xylostella.</title>
        <authorList>
            <person name="Harrison R.L."/>
            <person name="Lynn D.E."/>
        </authorList>
    </citation>
    <scope>NUCLEOTIDE SEQUENCE [LARGE SCALE GENOMIC DNA]</scope>
    <source>
        <strain evidence="2">CL3</strain>
    </source>
</reference>
<evidence type="ECO:0000256" key="1">
    <source>
        <dbReference type="SAM" id="Phobius"/>
    </source>
</evidence>
<feature type="transmembrane region" description="Helical" evidence="1">
    <location>
        <begin position="187"/>
        <end position="206"/>
    </location>
</feature>
<keyword evidence="1" id="KW-1133">Transmembrane helix</keyword>
<organism evidence="2 3">
    <name type="scientific">Plutella xylostella multiple nucleopolyhedrovirus</name>
    <dbReference type="NCBI Taxonomy" id="379891"/>
    <lineage>
        <taxon>Viruses</taxon>
        <taxon>Viruses incertae sedis</taxon>
        <taxon>Naldaviricetes</taxon>
        <taxon>Lefavirales</taxon>
        <taxon>Baculoviridae</taxon>
        <taxon>Alphabaculovirus</taxon>
        <taxon>Alphabaculovirus aucalifornicae</taxon>
    </lineage>
</organism>
<evidence type="ECO:0000313" key="2">
    <source>
        <dbReference type="EMBL" id="ABE68507.1"/>
    </source>
</evidence>
<evidence type="ECO:0008006" key="4">
    <source>
        <dbReference type="Google" id="ProtNLM"/>
    </source>
</evidence>
<feature type="transmembrane region" description="Helical" evidence="1">
    <location>
        <begin position="120"/>
        <end position="141"/>
    </location>
</feature>
<proteinExistence type="predicted"/>
<feature type="transmembrane region" description="Helical" evidence="1">
    <location>
        <begin position="153"/>
        <end position="175"/>
    </location>
</feature>
<keyword evidence="1" id="KW-0472">Membrane</keyword>
<evidence type="ECO:0000313" key="3">
    <source>
        <dbReference type="Proteomes" id="UP000240726"/>
    </source>
</evidence>
<sequence>MGLFACCTKYTRLSTDTKMKFPYVALSYINVTLCTYTAMLVGYMVTFNDSSELKYLQYWLLLSFLMSVVLNAPTLWTMLKTTEAHEVIYEMKLFHAMYFSNVLLNYVVFLDNQMGTNFVFVNNLIHCCVLFMIFVELLILLGHTMGTYTDYQYVKSCYMVILFVSVMSVTIVMGLECLKTKLIDNSLMFNAFVCALYIVIAIMWSLKNNLTNFHVSNLQNIQVVPFSYNDPPPPFSNIVIDDIKNKK</sequence>
<dbReference type="Proteomes" id="UP000240726">
    <property type="component" value="Segment"/>
</dbReference>
<feature type="transmembrane region" description="Helical" evidence="1">
    <location>
        <begin position="21"/>
        <end position="46"/>
    </location>
</feature>
<feature type="transmembrane region" description="Helical" evidence="1">
    <location>
        <begin position="58"/>
        <end position="79"/>
    </location>
</feature>
<name>Q0GYA1_9ABAC</name>
<feature type="transmembrane region" description="Helical" evidence="1">
    <location>
        <begin position="91"/>
        <end position="108"/>
    </location>
</feature>